<dbReference type="PROSITE" id="PS50293">
    <property type="entry name" value="TPR_REGION"/>
    <property type="match status" value="1"/>
</dbReference>
<keyword evidence="6" id="KW-0802">TPR repeat</keyword>
<dbReference type="Proteomes" id="UP000663844">
    <property type="component" value="Unassembled WGS sequence"/>
</dbReference>
<dbReference type="Pfam" id="PF00515">
    <property type="entry name" value="TPR_1"/>
    <property type="match status" value="1"/>
</dbReference>
<evidence type="ECO:0000313" key="9">
    <source>
        <dbReference type="EMBL" id="CAF4116609.1"/>
    </source>
</evidence>
<dbReference type="PROSITE" id="PS50865">
    <property type="entry name" value="ZF_MYND_2"/>
    <property type="match status" value="1"/>
</dbReference>
<dbReference type="GO" id="GO:0008270">
    <property type="term" value="F:zinc ion binding"/>
    <property type="evidence" value="ECO:0007669"/>
    <property type="project" value="UniProtKB-KW"/>
</dbReference>
<comment type="caution">
    <text evidence="9">The sequence shown here is derived from an EMBL/GenBank/DDBJ whole genome shotgun (WGS) entry which is preliminary data.</text>
</comment>
<dbReference type="SMART" id="SM00671">
    <property type="entry name" value="SEL1"/>
    <property type="match status" value="6"/>
</dbReference>
<dbReference type="EMBL" id="CAJNOE010000379">
    <property type="protein sequence ID" value="CAF1184376.1"/>
    <property type="molecule type" value="Genomic_DNA"/>
</dbReference>
<dbReference type="InterPro" id="IPR050767">
    <property type="entry name" value="Sel1_AlgK"/>
</dbReference>
<dbReference type="PROSITE" id="PS01360">
    <property type="entry name" value="ZF_MYND_1"/>
    <property type="match status" value="1"/>
</dbReference>
<proteinExistence type="inferred from homology"/>
<evidence type="ECO:0000256" key="1">
    <source>
        <dbReference type="ARBA" id="ARBA00022723"/>
    </source>
</evidence>
<dbReference type="SUPFAM" id="SSF144232">
    <property type="entry name" value="HIT/MYND zinc finger-like"/>
    <property type="match status" value="1"/>
</dbReference>
<dbReference type="Pfam" id="PF18738">
    <property type="entry name" value="HEPN_DZIP3"/>
    <property type="match status" value="1"/>
</dbReference>
<evidence type="ECO:0000256" key="3">
    <source>
        <dbReference type="ARBA" id="ARBA00022833"/>
    </source>
</evidence>
<dbReference type="InterPro" id="IPR002893">
    <property type="entry name" value="Znf_MYND"/>
</dbReference>
<dbReference type="PANTHER" id="PTHR11102">
    <property type="entry name" value="SEL-1-LIKE PROTEIN"/>
    <property type="match status" value="1"/>
</dbReference>
<dbReference type="PROSITE" id="PS50005">
    <property type="entry name" value="TPR"/>
    <property type="match status" value="2"/>
</dbReference>
<accession>A0A819W0F1</accession>
<evidence type="ECO:0000256" key="4">
    <source>
        <dbReference type="ARBA" id="ARBA00038101"/>
    </source>
</evidence>
<dbReference type="InterPro" id="IPR011990">
    <property type="entry name" value="TPR-like_helical_dom_sf"/>
</dbReference>
<dbReference type="InterPro" id="IPR019734">
    <property type="entry name" value="TPR_rpt"/>
</dbReference>
<dbReference type="Gene3D" id="1.25.40.10">
    <property type="entry name" value="Tetratricopeptide repeat domain"/>
    <property type="match status" value="4"/>
</dbReference>
<feature type="repeat" description="TPR" evidence="6">
    <location>
        <begin position="228"/>
        <end position="261"/>
    </location>
</feature>
<dbReference type="SMART" id="SM00028">
    <property type="entry name" value="TPR"/>
    <property type="match status" value="4"/>
</dbReference>
<dbReference type="SUPFAM" id="SSF48452">
    <property type="entry name" value="TPR-like"/>
    <property type="match status" value="2"/>
</dbReference>
<keyword evidence="2 5" id="KW-0863">Zinc-finger</keyword>
<evidence type="ECO:0000313" key="10">
    <source>
        <dbReference type="Proteomes" id="UP000663844"/>
    </source>
</evidence>
<evidence type="ECO:0000313" key="8">
    <source>
        <dbReference type="EMBL" id="CAF1184376.1"/>
    </source>
</evidence>
<gene>
    <name evidence="8" type="ORF">IZO911_LOCUS27656</name>
    <name evidence="9" type="ORF">OXD698_LOCUS36242</name>
</gene>
<dbReference type="Proteomes" id="UP000663860">
    <property type="component" value="Unassembled WGS sequence"/>
</dbReference>
<dbReference type="InterPro" id="IPR006597">
    <property type="entry name" value="Sel1-like"/>
</dbReference>
<dbReference type="Pfam" id="PF08238">
    <property type="entry name" value="Sel1"/>
    <property type="match status" value="5"/>
</dbReference>
<keyword evidence="3" id="KW-0862">Zinc</keyword>
<keyword evidence="1" id="KW-0479">Metal-binding</keyword>
<evidence type="ECO:0000259" key="7">
    <source>
        <dbReference type="PROSITE" id="PS50865"/>
    </source>
</evidence>
<protein>
    <recommendedName>
        <fullName evidence="7">MYND-type domain-containing protein</fullName>
    </recommendedName>
</protein>
<feature type="repeat" description="TPR" evidence="6">
    <location>
        <begin position="146"/>
        <end position="179"/>
    </location>
</feature>
<dbReference type="PANTHER" id="PTHR11102:SF160">
    <property type="entry name" value="ERAD-ASSOCIATED E3 UBIQUITIN-PROTEIN LIGASE COMPONENT HRD3"/>
    <property type="match status" value="1"/>
</dbReference>
<dbReference type="AlphaFoldDB" id="A0A819W0F1"/>
<name>A0A819W0F1_9BILA</name>
<organism evidence="9 10">
    <name type="scientific">Adineta steineri</name>
    <dbReference type="NCBI Taxonomy" id="433720"/>
    <lineage>
        <taxon>Eukaryota</taxon>
        <taxon>Metazoa</taxon>
        <taxon>Spiralia</taxon>
        <taxon>Gnathifera</taxon>
        <taxon>Rotifera</taxon>
        <taxon>Eurotatoria</taxon>
        <taxon>Bdelloidea</taxon>
        <taxon>Adinetida</taxon>
        <taxon>Adinetidae</taxon>
        <taxon>Adineta</taxon>
    </lineage>
</organism>
<dbReference type="SUPFAM" id="SSF81901">
    <property type="entry name" value="HCP-like"/>
    <property type="match status" value="1"/>
</dbReference>
<dbReference type="Gene3D" id="6.10.140.2220">
    <property type="match status" value="1"/>
</dbReference>
<feature type="domain" description="MYND-type" evidence="7">
    <location>
        <begin position="1040"/>
        <end position="1079"/>
    </location>
</feature>
<evidence type="ECO:0000256" key="6">
    <source>
        <dbReference type="PROSITE-ProRule" id="PRU00339"/>
    </source>
</evidence>
<evidence type="ECO:0000256" key="2">
    <source>
        <dbReference type="ARBA" id="ARBA00022771"/>
    </source>
</evidence>
<comment type="similarity">
    <text evidence="4">Belongs to the sel-1 family.</text>
</comment>
<dbReference type="EMBL" id="CAJOAZ010005894">
    <property type="protein sequence ID" value="CAF4116609.1"/>
    <property type="molecule type" value="Genomic_DNA"/>
</dbReference>
<reference evidence="9" key="1">
    <citation type="submission" date="2021-02" db="EMBL/GenBank/DDBJ databases">
        <authorList>
            <person name="Nowell W R."/>
        </authorList>
    </citation>
    <scope>NUCLEOTIDE SEQUENCE</scope>
</reference>
<sequence>MFTNQQWLDTPADGHTYTTGIGQKLYRNSRNIQKVMLETGNTNQWDLTILLLILREMKPTKPLNPVNEQRIKKENNDLSVVTTIRNKNAHHASKCISDTEFEAVWTQLSSILVSFGDDADEIAELKVNTNDTKQKEPINSVNTIEAKRLKDLGNEAYKQKNFDEALKLFSQALVLAGVSDCDRSILYSNRAAVYLEKCETLPITSSTDSRYLALQDAEHARDLRPMWPKAHCRIGQAHVALGEYEKAVHSYDKALALDPTNIDMKNARDFALERKHYFGRQDHLNPQNMPRTTREQLNELSKISGCSTEQVEKLTNFIRKNDPGKDAVLTGHQYRDGDDNVKQSYELAARFYSKAVALGNAEGMYNLAILHQQGLGVKKDMQTTIRLLEQAAAQSHTISDKLHIPNVGVAEAEHSLGLHYETGVGVEMNYKKAVEWYQRASDHGSATAANNLGLMYGAGKGVNKDLIKSEQLLYLSAIRGDRNAPMNLALVLSTKQDYQAAEQWCKRASENNNMLDKNLLKRIQDAAEQERQRFKDADVETWEKQNGLNINNLTYKERIQRKACAENPSTAKAYSAVKDFTKTFQSLKPVPQPFGVKSRMYDRTMLEEYSRKEYIFAQKLLEAQTYFLRSVQILLDKSININDRDIQFITELSAAVRIENIVIQLPESMSNEAKLIVDRVLARCDSEKSQLDEDARVCFGILHMNSLQSTIEFLSVCIRMYSKSDFFLELRGCLYGFLGKYDEGLADFNAALQLVPDAVELLYDRAAYLRLIKHIDLNGAIEAYDTFLKSAPLDHRKVPEAYYAVASCYIAHTAIHNHVEIAEKYYEKGIEAEKQQLPCFLPYESNNKSLVSMFFSLKSMKSNRASTELVIDTGKPKSRLTDPRRLDMIQFHRNSIAEKRRLPPNMNFVTSTTKARLHQKSPMSLIGLKGITLRDMNPMKDHIYQGCVLSGMIFEQSPVVEPSIWLLFEDDNGDLERLFLYNIPAAEGWQLIKDTYVYGTKISILNPYMRMAADGKPAIRVDDASSIILHGDTHNVKDMCRCCTEANASCVCAKCKSAHYCSKECQTIDWKKCGHKLICD</sequence>
<dbReference type="Pfam" id="PF13181">
    <property type="entry name" value="TPR_8"/>
    <property type="match status" value="1"/>
</dbReference>
<evidence type="ECO:0000256" key="5">
    <source>
        <dbReference type="PROSITE-ProRule" id="PRU00134"/>
    </source>
</evidence>
<dbReference type="InterPro" id="IPR041249">
    <property type="entry name" value="HEPN_DZIP3"/>
</dbReference>